<dbReference type="PIRSF" id="PIRSF001220">
    <property type="entry name" value="L-ASNase_gatD"/>
    <property type="match status" value="1"/>
</dbReference>
<dbReference type="GO" id="GO:0006528">
    <property type="term" value="P:asparagine metabolic process"/>
    <property type="evidence" value="ECO:0007669"/>
    <property type="project" value="InterPro"/>
</dbReference>
<dbReference type="Pfam" id="PF00710">
    <property type="entry name" value="Asparaginase"/>
    <property type="match status" value="1"/>
</dbReference>
<sequence>MALPKVSVLSLGGTISSVNTGGPGVRPSLTGEALVEAVPGLSEVAEVSAASVRQVPGWQLTVEDLIEVSEEATRAIDRGATGVVVTQGTDSIEETAFALDLLIDRDAPVVVTGAMRNPTLPGADGPANLLAAVTVAADGAACGLGALVVMNDEVHAARFVRKTHTQSPAAFRSPLAGPLGWISEGRASIAARPVGRRHIRPRGEGAGDVALLATFPGDDGRLVGAVGERGYSGIVVEALGGGHVPPPMVEPLATLAERMPVVLASRTGSGEVLRGTYDPPGSEIDLAGRGLIPAGMLDGPKARLFLALLLRSGASRAEIVEALGHPYV</sequence>
<dbReference type="SFLD" id="SFLDS00057">
    <property type="entry name" value="Glutaminase/Asparaginase"/>
    <property type="match status" value="1"/>
</dbReference>
<dbReference type="Pfam" id="PF17763">
    <property type="entry name" value="Asparaginase_C"/>
    <property type="match status" value="1"/>
</dbReference>
<dbReference type="GO" id="GO:0004067">
    <property type="term" value="F:asparaginase activity"/>
    <property type="evidence" value="ECO:0007669"/>
    <property type="project" value="UniProtKB-UniRule"/>
</dbReference>
<evidence type="ECO:0000256" key="2">
    <source>
        <dbReference type="ARBA" id="ARBA00022801"/>
    </source>
</evidence>
<feature type="active site" description="O-isoaspartyl threonine intermediate" evidence="3">
    <location>
        <position position="14"/>
    </location>
</feature>
<dbReference type="Gene3D" id="3.40.50.1170">
    <property type="entry name" value="L-asparaginase, N-terminal domain"/>
    <property type="match status" value="1"/>
</dbReference>
<comment type="similarity">
    <text evidence="1">Belongs to the asparaginase 1 family.</text>
</comment>
<name>A0A6J4VIB8_9BACT</name>
<keyword evidence="2 6" id="KW-0378">Hydrolase</keyword>
<gene>
    <name evidence="6" type="ORF">AVDCRST_MAG88-3026</name>
</gene>
<dbReference type="PIRSF" id="PIRSF500176">
    <property type="entry name" value="L_ASNase"/>
    <property type="match status" value="1"/>
</dbReference>
<dbReference type="InterPro" id="IPR004550">
    <property type="entry name" value="AsnASE_II"/>
</dbReference>
<dbReference type="InterPro" id="IPR027474">
    <property type="entry name" value="L-asparaginase_N"/>
</dbReference>
<evidence type="ECO:0000256" key="1">
    <source>
        <dbReference type="ARBA" id="ARBA00010518"/>
    </source>
</evidence>
<evidence type="ECO:0000259" key="5">
    <source>
        <dbReference type="Pfam" id="PF17763"/>
    </source>
</evidence>
<evidence type="ECO:0000256" key="3">
    <source>
        <dbReference type="PIRSR" id="PIRSR001220-1"/>
    </source>
</evidence>
<dbReference type="InterPro" id="IPR040919">
    <property type="entry name" value="Asparaginase_C"/>
</dbReference>
<feature type="domain" description="L-asparaginase N-terminal" evidence="4">
    <location>
        <begin position="5"/>
        <end position="192"/>
    </location>
</feature>
<dbReference type="EMBL" id="CADCWM010000729">
    <property type="protein sequence ID" value="CAA9578155.1"/>
    <property type="molecule type" value="Genomic_DNA"/>
</dbReference>
<dbReference type="SMART" id="SM00870">
    <property type="entry name" value="Asparaginase"/>
    <property type="match status" value="1"/>
</dbReference>
<feature type="domain" description="Asparaginase/glutaminase C-terminal" evidence="5">
    <location>
        <begin position="208"/>
        <end position="322"/>
    </location>
</feature>
<dbReference type="InterPro" id="IPR036152">
    <property type="entry name" value="Asp/glu_Ase-like_sf"/>
</dbReference>
<dbReference type="SUPFAM" id="SSF53774">
    <property type="entry name" value="Glutaminase/Asparaginase"/>
    <property type="match status" value="1"/>
</dbReference>
<dbReference type="PANTHER" id="PTHR11707:SF28">
    <property type="entry name" value="60 KDA LYSOPHOSPHOLIPASE"/>
    <property type="match status" value="1"/>
</dbReference>
<dbReference type="InterPro" id="IPR027473">
    <property type="entry name" value="L-asparaginase_C"/>
</dbReference>
<dbReference type="Gene3D" id="3.40.50.40">
    <property type="match status" value="1"/>
</dbReference>
<organism evidence="6">
    <name type="scientific">uncultured Thermomicrobiales bacterium</name>
    <dbReference type="NCBI Taxonomy" id="1645740"/>
    <lineage>
        <taxon>Bacteria</taxon>
        <taxon>Pseudomonadati</taxon>
        <taxon>Thermomicrobiota</taxon>
        <taxon>Thermomicrobia</taxon>
        <taxon>Thermomicrobiales</taxon>
        <taxon>environmental samples</taxon>
    </lineage>
</organism>
<evidence type="ECO:0000313" key="6">
    <source>
        <dbReference type="EMBL" id="CAA9578155.1"/>
    </source>
</evidence>
<protein>
    <submittedName>
        <fullName evidence="6">L-asparaginase</fullName>
        <ecNumber evidence="6">3.5.1.1</ecNumber>
    </submittedName>
</protein>
<dbReference type="InterPro" id="IPR037152">
    <property type="entry name" value="L-asparaginase_N_sf"/>
</dbReference>
<dbReference type="EC" id="3.5.1.1" evidence="6"/>
<dbReference type="PRINTS" id="PR00139">
    <property type="entry name" value="ASNGLNASE"/>
</dbReference>
<dbReference type="CDD" id="cd08964">
    <property type="entry name" value="L-asparaginase_II"/>
    <property type="match status" value="1"/>
</dbReference>
<dbReference type="PROSITE" id="PS51732">
    <property type="entry name" value="ASN_GLN_ASE_3"/>
    <property type="match status" value="1"/>
</dbReference>
<dbReference type="PANTHER" id="PTHR11707">
    <property type="entry name" value="L-ASPARAGINASE"/>
    <property type="match status" value="1"/>
</dbReference>
<proteinExistence type="inferred from homology"/>
<dbReference type="FunFam" id="3.40.50.1170:FF:000001">
    <property type="entry name" value="L-asparaginase 2"/>
    <property type="match status" value="1"/>
</dbReference>
<evidence type="ECO:0000259" key="4">
    <source>
        <dbReference type="Pfam" id="PF00710"/>
    </source>
</evidence>
<dbReference type="InterPro" id="IPR006034">
    <property type="entry name" value="Asparaginase/glutaminase-like"/>
</dbReference>
<dbReference type="AlphaFoldDB" id="A0A6J4VIB8"/>
<accession>A0A6J4VIB8</accession>
<reference evidence="6" key="1">
    <citation type="submission" date="2020-02" db="EMBL/GenBank/DDBJ databases">
        <authorList>
            <person name="Meier V. D."/>
        </authorList>
    </citation>
    <scope>NUCLEOTIDE SEQUENCE</scope>
    <source>
        <strain evidence="6">AVDCRST_MAG88</strain>
    </source>
</reference>